<keyword evidence="1" id="KW-0472">Membrane</keyword>
<dbReference type="InterPro" id="IPR021548">
    <property type="entry name" value="DUF2895"/>
</dbReference>
<proteinExistence type="predicted"/>
<gene>
    <name evidence="2" type="ORF">QWJ08_21535</name>
</gene>
<evidence type="ECO:0000256" key="1">
    <source>
        <dbReference type="SAM" id="Phobius"/>
    </source>
</evidence>
<evidence type="ECO:0000313" key="2">
    <source>
        <dbReference type="EMBL" id="MDN2483941.1"/>
    </source>
</evidence>
<keyword evidence="1" id="KW-1133">Transmembrane helix</keyword>
<evidence type="ECO:0000313" key="3">
    <source>
        <dbReference type="Proteomes" id="UP001169719"/>
    </source>
</evidence>
<name>A0ABT7Y7A3_9VIBR</name>
<keyword evidence="1" id="KW-0812">Transmembrane</keyword>
<dbReference type="Pfam" id="PF11444">
    <property type="entry name" value="DUF2895"/>
    <property type="match status" value="1"/>
</dbReference>
<feature type="transmembrane region" description="Helical" evidence="1">
    <location>
        <begin position="59"/>
        <end position="79"/>
    </location>
</feature>
<dbReference type="Proteomes" id="UP001169719">
    <property type="component" value="Unassembled WGS sequence"/>
</dbReference>
<dbReference type="RefSeq" id="WP_289964122.1">
    <property type="nucleotide sequence ID" value="NZ_JAUEOZ010000003.1"/>
</dbReference>
<reference evidence="2" key="1">
    <citation type="submission" date="2024-05" db="EMBL/GenBank/DDBJ databases">
        <title>Genome Sequences of Four Agar- Degrading Marine Bacteria.</title>
        <authorList>
            <person name="Phillips E.K."/>
            <person name="Shaffer J.C."/>
            <person name="Henson M.W."/>
            <person name="Temperton B."/>
            <person name="Thrash C.J."/>
            <person name="Martin M.O."/>
        </authorList>
    </citation>
    <scope>NUCLEOTIDE SEQUENCE</scope>
    <source>
        <strain evidence="2">EKP203</strain>
    </source>
</reference>
<dbReference type="NCBIfam" id="TIGR03746">
    <property type="entry name" value="conj_TIGR03746"/>
    <property type="match status" value="1"/>
</dbReference>
<organism evidence="2 3">
    <name type="scientific">Vibrio agarivorans</name>
    <dbReference type="NCBI Taxonomy" id="153622"/>
    <lineage>
        <taxon>Bacteria</taxon>
        <taxon>Pseudomonadati</taxon>
        <taxon>Pseudomonadota</taxon>
        <taxon>Gammaproteobacteria</taxon>
        <taxon>Vibrionales</taxon>
        <taxon>Vibrionaceae</taxon>
        <taxon>Vibrio</taxon>
    </lineage>
</organism>
<comment type="caution">
    <text evidence="2">The sequence shown here is derived from an EMBL/GenBank/DDBJ whole genome shotgun (WGS) entry which is preliminary data.</text>
</comment>
<accession>A0ABT7Y7A3</accession>
<dbReference type="EMBL" id="JAUEOZ010000003">
    <property type="protein sequence ID" value="MDN2483941.1"/>
    <property type="molecule type" value="Genomic_DNA"/>
</dbReference>
<sequence length="249" mass="28804">MLQKFLKKKTDVEEREAANDAVDLQEVTEEQTELPLEKRVGKLPKNMVSRFKEHDSHVFTLRIIIGGLLIALVMSLHALSQAPKQLRIRIPPDISNGAVINPNGFPKASVLSDVSYLWTAMNTWQTDGTKDTEQNLFRWQHFYSPEFLEQLREEYKRAGARGELNRKKRSWLAPASLMEFNDRVIETTSGSWIVYIDMKTEEDYMNRTVKSTTIRYPLLVERYDANIEMNPLGLRIVGYADRPQRISSD</sequence>
<protein>
    <submittedName>
        <fullName evidence="2">TIGR03746 family integrating conjugative element protein</fullName>
    </submittedName>
</protein>
<keyword evidence="3" id="KW-1185">Reference proteome</keyword>